<sequence length="183" mass="17912">MAPRSAVSSSAASPRPAHLRAGAIALVLVGGALGTAAREGVSLILGTDSEFPLGTLAVNLLGAFLLGMLLEALARRGAHEAPLTHLRLLLGTGFMGGFTTYSTLAVDGAQMLGSGAPALGAVYLLGSVIAGGMAALAGIAVAAALRPDAGAESSPEADSDLMATSDAGPATHPSTDPRSGEGR</sequence>
<keyword evidence="10" id="KW-0406">Ion transport</keyword>
<evidence type="ECO:0000313" key="13">
    <source>
        <dbReference type="Proteomes" id="UP000009877"/>
    </source>
</evidence>
<keyword evidence="5 10" id="KW-0472">Membrane</keyword>
<dbReference type="Pfam" id="PF02537">
    <property type="entry name" value="CRCB"/>
    <property type="match status" value="1"/>
</dbReference>
<comment type="catalytic activity">
    <reaction evidence="8">
        <text>fluoride(in) = fluoride(out)</text>
        <dbReference type="Rhea" id="RHEA:76159"/>
        <dbReference type="ChEBI" id="CHEBI:17051"/>
    </reaction>
    <physiologicalReaction direction="left-to-right" evidence="8">
        <dbReference type="Rhea" id="RHEA:76160"/>
    </physiologicalReaction>
</comment>
<comment type="similarity">
    <text evidence="7 10">Belongs to the fluoride channel Fluc/FEX (TC 1.A.43) family.</text>
</comment>
<dbReference type="PANTHER" id="PTHR28259">
    <property type="entry name" value="FLUORIDE EXPORT PROTEIN 1-RELATED"/>
    <property type="match status" value="1"/>
</dbReference>
<evidence type="ECO:0000256" key="4">
    <source>
        <dbReference type="ARBA" id="ARBA00022989"/>
    </source>
</evidence>
<evidence type="ECO:0000256" key="7">
    <source>
        <dbReference type="ARBA" id="ARBA00035120"/>
    </source>
</evidence>
<gene>
    <name evidence="10" type="primary">fluC</name>
    <name evidence="10" type="synonym">crcB</name>
    <name evidence="12" type="ORF">C884_00363</name>
</gene>
<comment type="caution">
    <text evidence="12">The sequence shown here is derived from an EMBL/GenBank/DDBJ whole genome shotgun (WGS) entry which is preliminary data.</text>
</comment>
<organism evidence="12 13">
    <name type="scientific">Kocuria palustris PEL</name>
    <dbReference type="NCBI Taxonomy" id="1236550"/>
    <lineage>
        <taxon>Bacteria</taxon>
        <taxon>Bacillati</taxon>
        <taxon>Actinomycetota</taxon>
        <taxon>Actinomycetes</taxon>
        <taxon>Micrococcales</taxon>
        <taxon>Micrococcaceae</taxon>
        <taxon>Kocuria</taxon>
    </lineage>
</organism>
<dbReference type="AlphaFoldDB" id="M2YDB2"/>
<evidence type="ECO:0000256" key="9">
    <source>
        <dbReference type="ARBA" id="ARBA00049940"/>
    </source>
</evidence>
<keyword evidence="2 10" id="KW-1003">Cell membrane</keyword>
<evidence type="ECO:0000256" key="2">
    <source>
        <dbReference type="ARBA" id="ARBA00022475"/>
    </source>
</evidence>
<dbReference type="PANTHER" id="PTHR28259:SF1">
    <property type="entry name" value="FLUORIDE EXPORT PROTEIN 1-RELATED"/>
    <property type="match status" value="1"/>
</dbReference>
<keyword evidence="4 10" id="KW-1133">Transmembrane helix</keyword>
<keyword evidence="6 10" id="KW-0407">Ion channel</keyword>
<dbReference type="GO" id="GO:0140114">
    <property type="term" value="P:cellular detoxification of fluoride"/>
    <property type="evidence" value="ECO:0007669"/>
    <property type="project" value="UniProtKB-UniRule"/>
</dbReference>
<feature type="binding site" evidence="10">
    <location>
        <position position="99"/>
    </location>
    <ligand>
        <name>Na(+)</name>
        <dbReference type="ChEBI" id="CHEBI:29101"/>
        <note>structural</note>
    </ligand>
</feature>
<protein>
    <recommendedName>
        <fullName evidence="10">Fluoride-specific ion channel FluC</fullName>
    </recommendedName>
</protein>
<name>M2YDB2_9MICC</name>
<feature type="transmembrane region" description="Helical" evidence="10">
    <location>
        <begin position="53"/>
        <end position="74"/>
    </location>
</feature>
<dbReference type="GO" id="GO:0062054">
    <property type="term" value="F:fluoride channel activity"/>
    <property type="evidence" value="ECO:0007669"/>
    <property type="project" value="UniProtKB-UniRule"/>
</dbReference>
<keyword evidence="13" id="KW-1185">Reference proteome</keyword>
<dbReference type="HAMAP" id="MF_00454">
    <property type="entry name" value="FluC"/>
    <property type="match status" value="1"/>
</dbReference>
<dbReference type="GO" id="GO:0005886">
    <property type="term" value="C:plasma membrane"/>
    <property type="evidence" value="ECO:0007669"/>
    <property type="project" value="UniProtKB-SubCell"/>
</dbReference>
<comment type="activity regulation">
    <text evidence="10">Na(+) is not transported, but it plays an essential structural role and its presence is essential for fluoride channel function.</text>
</comment>
<evidence type="ECO:0000256" key="11">
    <source>
        <dbReference type="SAM" id="MobiDB-lite"/>
    </source>
</evidence>
<evidence type="ECO:0000256" key="5">
    <source>
        <dbReference type="ARBA" id="ARBA00023136"/>
    </source>
</evidence>
<dbReference type="GO" id="GO:0046872">
    <property type="term" value="F:metal ion binding"/>
    <property type="evidence" value="ECO:0007669"/>
    <property type="project" value="UniProtKB-KW"/>
</dbReference>
<comment type="function">
    <text evidence="9 10">Fluoride-specific ion channel. Important for reducing fluoride concentration in the cell, thus reducing its toxicity.</text>
</comment>
<keyword evidence="3 10" id="KW-0812">Transmembrane</keyword>
<keyword evidence="10" id="KW-0915">Sodium</keyword>
<feature type="region of interest" description="Disordered" evidence="11">
    <location>
        <begin position="150"/>
        <end position="183"/>
    </location>
</feature>
<evidence type="ECO:0000256" key="3">
    <source>
        <dbReference type="ARBA" id="ARBA00022692"/>
    </source>
</evidence>
<feature type="transmembrane region" description="Helical" evidence="10">
    <location>
        <begin position="118"/>
        <end position="145"/>
    </location>
</feature>
<dbReference type="Proteomes" id="UP000009877">
    <property type="component" value="Unassembled WGS sequence"/>
</dbReference>
<feature type="binding site" evidence="10">
    <location>
        <position position="96"/>
    </location>
    <ligand>
        <name>Na(+)</name>
        <dbReference type="ChEBI" id="CHEBI:29101"/>
        <note>structural</note>
    </ligand>
</feature>
<reference evidence="12 13" key="1">
    <citation type="journal article" date="2014" name="Genome Announc.">
        <title>Draft Genome Sequence of Kocuria palustris PEL.</title>
        <authorList>
            <person name="Sharma G."/>
            <person name="Khatri I."/>
            <person name="Subramanian S."/>
        </authorList>
    </citation>
    <scope>NUCLEOTIDE SEQUENCE [LARGE SCALE GENOMIC DNA]</scope>
    <source>
        <strain evidence="12 13">PEL</strain>
    </source>
</reference>
<keyword evidence="10" id="KW-0479">Metal-binding</keyword>
<dbReference type="EMBL" id="ANHZ02000013">
    <property type="protein sequence ID" value="EME36515.1"/>
    <property type="molecule type" value="Genomic_DNA"/>
</dbReference>
<proteinExistence type="inferred from homology"/>
<evidence type="ECO:0000256" key="1">
    <source>
        <dbReference type="ARBA" id="ARBA00004651"/>
    </source>
</evidence>
<evidence type="ECO:0000256" key="6">
    <source>
        <dbReference type="ARBA" id="ARBA00023303"/>
    </source>
</evidence>
<comment type="subcellular location">
    <subcellularLocation>
        <location evidence="1 10">Cell membrane</location>
        <topology evidence="1 10">Multi-pass membrane protein</topology>
    </subcellularLocation>
</comment>
<dbReference type="RefSeq" id="WP_006214781.1">
    <property type="nucleotide sequence ID" value="NZ_ANHZ02000013.1"/>
</dbReference>
<evidence type="ECO:0000313" key="12">
    <source>
        <dbReference type="EMBL" id="EME36515.1"/>
    </source>
</evidence>
<accession>M2YDB2</accession>
<dbReference type="InterPro" id="IPR003691">
    <property type="entry name" value="FluC"/>
</dbReference>
<evidence type="ECO:0000256" key="10">
    <source>
        <dbReference type="HAMAP-Rule" id="MF_00454"/>
    </source>
</evidence>
<keyword evidence="10" id="KW-0813">Transport</keyword>
<evidence type="ECO:0000256" key="8">
    <source>
        <dbReference type="ARBA" id="ARBA00035585"/>
    </source>
</evidence>
<feature type="transmembrane region" description="Helical" evidence="10">
    <location>
        <begin position="86"/>
        <end position="106"/>
    </location>
</feature>